<evidence type="ECO:0000313" key="3">
    <source>
        <dbReference type="Proteomes" id="UP001155546"/>
    </source>
</evidence>
<dbReference type="RefSeq" id="WP_261299803.1">
    <property type="nucleotide sequence ID" value="NZ_JAMTCD010000032.1"/>
</dbReference>
<feature type="signal peptide" evidence="1">
    <location>
        <begin position="1"/>
        <end position="29"/>
    </location>
</feature>
<accession>A0A9X3AR29</accession>
<feature type="chain" id="PRO_5040818169" description="Solute-binding protein family 3/N-terminal domain-containing protein" evidence="1">
    <location>
        <begin position="30"/>
        <end position="310"/>
    </location>
</feature>
<dbReference type="Proteomes" id="UP001155546">
    <property type="component" value="Unassembled WGS sequence"/>
</dbReference>
<reference evidence="2" key="1">
    <citation type="journal article" date="2023" name="Int. J. Syst. Evol. Microbiol.">
        <title>&lt;i&gt;Shewanella septentrionalis&lt;/i&gt; sp. nov. and &lt;i&gt;Shewanella holmiensis&lt;/i&gt; sp. nov., isolated from Baltic Sea water and sediments.</title>
        <authorList>
            <person name="Martin-Rodriguez A.J."/>
            <person name="Thorell K."/>
            <person name="Joffre E."/>
            <person name="Jensie-Markopoulos S."/>
            <person name="Moore E.R.B."/>
            <person name="Sjoling A."/>
        </authorList>
    </citation>
    <scope>NUCLEOTIDE SEQUENCE</scope>
    <source>
        <strain evidence="2">SP1S2-7</strain>
    </source>
</reference>
<comment type="caution">
    <text evidence="2">The sequence shown here is derived from an EMBL/GenBank/DDBJ whole genome shotgun (WGS) entry which is preliminary data.</text>
</comment>
<keyword evidence="1" id="KW-0732">Signal</keyword>
<sequence length="310" mass="35146">MVKLFFRAKCVHRVCVILLICGCVPSVYATDHFITNQPESTKDARYQYTYELLQLVIEATQADFGDATLTVADMTMSRNRELKALEQGEMINVMAEASNIEWNNALLPIYIPIRKGVQGFRLFIINQDDVAKLKAVTSLAQLMSLPTGSGSQWTTKIAMQQAGFKVVESVHYENLFNMLSKGRFITFGRGVNEAYQEIAAHHRLYPQLTVDESLVLHIPLATYFYVSPHHPRLADRIKVGLKRIIDNGQFDAFFYRHNCECLLKSQLNSRLVLKIENPLVSEQQMTSIVGADFLLNPKSDFAALCAQYQK</sequence>
<evidence type="ECO:0000256" key="1">
    <source>
        <dbReference type="SAM" id="SignalP"/>
    </source>
</evidence>
<dbReference type="EMBL" id="JAMTCD010000032">
    <property type="protein sequence ID" value="MCT7943472.1"/>
    <property type="molecule type" value="Genomic_DNA"/>
</dbReference>
<name>A0A9X3AR29_9GAMM</name>
<organism evidence="2 3">
    <name type="scientific">Shewanella holmiensis</name>
    <dbReference type="NCBI Taxonomy" id="2952222"/>
    <lineage>
        <taxon>Bacteria</taxon>
        <taxon>Pseudomonadati</taxon>
        <taxon>Pseudomonadota</taxon>
        <taxon>Gammaproteobacteria</taxon>
        <taxon>Alteromonadales</taxon>
        <taxon>Shewanellaceae</taxon>
        <taxon>Shewanella</taxon>
    </lineage>
</organism>
<evidence type="ECO:0000313" key="2">
    <source>
        <dbReference type="EMBL" id="MCT7943472.1"/>
    </source>
</evidence>
<evidence type="ECO:0008006" key="4">
    <source>
        <dbReference type="Google" id="ProtNLM"/>
    </source>
</evidence>
<dbReference type="SUPFAM" id="SSF53850">
    <property type="entry name" value="Periplasmic binding protein-like II"/>
    <property type="match status" value="1"/>
</dbReference>
<keyword evidence="3" id="KW-1185">Reference proteome</keyword>
<proteinExistence type="predicted"/>
<dbReference type="AlphaFoldDB" id="A0A9X3AR29"/>
<protein>
    <recommendedName>
        <fullName evidence="4">Solute-binding protein family 3/N-terminal domain-containing protein</fullName>
    </recommendedName>
</protein>
<gene>
    <name evidence="2" type="ORF">NE535_17070</name>
</gene>